<evidence type="ECO:0000313" key="3">
    <source>
        <dbReference type="EMBL" id="CAF1553607.1"/>
    </source>
</evidence>
<dbReference type="PROSITE" id="PS50102">
    <property type="entry name" value="RRM"/>
    <property type="match status" value="1"/>
</dbReference>
<dbReference type="SUPFAM" id="SSF54928">
    <property type="entry name" value="RNA-binding domain, RBD"/>
    <property type="match status" value="1"/>
</dbReference>
<feature type="domain" description="RRM" evidence="2">
    <location>
        <begin position="34"/>
        <end position="108"/>
    </location>
</feature>
<dbReference type="GO" id="GO:0003723">
    <property type="term" value="F:RNA binding"/>
    <property type="evidence" value="ECO:0007669"/>
    <property type="project" value="UniProtKB-UniRule"/>
</dbReference>
<reference evidence="3" key="1">
    <citation type="submission" date="2021-02" db="EMBL/GenBank/DDBJ databases">
        <authorList>
            <person name="Nowell W R."/>
        </authorList>
    </citation>
    <scope>NUCLEOTIDE SEQUENCE</scope>
</reference>
<organism evidence="3 4">
    <name type="scientific">Adineta ricciae</name>
    <name type="common">Rotifer</name>
    <dbReference type="NCBI Taxonomy" id="249248"/>
    <lineage>
        <taxon>Eukaryota</taxon>
        <taxon>Metazoa</taxon>
        <taxon>Spiralia</taxon>
        <taxon>Gnathifera</taxon>
        <taxon>Rotifera</taxon>
        <taxon>Eurotatoria</taxon>
        <taxon>Bdelloidea</taxon>
        <taxon>Adinetida</taxon>
        <taxon>Adinetidae</taxon>
        <taxon>Adineta</taxon>
    </lineage>
</organism>
<dbReference type="AlphaFoldDB" id="A0A815WTV7"/>
<protein>
    <recommendedName>
        <fullName evidence="2">RRM domain-containing protein</fullName>
    </recommendedName>
</protein>
<gene>
    <name evidence="3" type="ORF">EDS130_LOCUS46172</name>
</gene>
<comment type="caution">
    <text evidence="3">The sequence shown here is derived from an EMBL/GenBank/DDBJ whole genome shotgun (WGS) entry which is preliminary data.</text>
</comment>
<evidence type="ECO:0000256" key="1">
    <source>
        <dbReference type="PROSITE-ProRule" id="PRU00176"/>
    </source>
</evidence>
<dbReference type="InterPro" id="IPR012677">
    <property type="entry name" value="Nucleotide-bd_a/b_plait_sf"/>
</dbReference>
<dbReference type="Pfam" id="PF00076">
    <property type="entry name" value="RRM_1"/>
    <property type="match status" value="1"/>
</dbReference>
<name>A0A815WTV7_ADIRI</name>
<evidence type="ECO:0000259" key="2">
    <source>
        <dbReference type="PROSITE" id="PS50102"/>
    </source>
</evidence>
<evidence type="ECO:0000313" key="4">
    <source>
        <dbReference type="Proteomes" id="UP000663852"/>
    </source>
</evidence>
<feature type="non-terminal residue" evidence="3">
    <location>
        <position position="1"/>
    </location>
</feature>
<proteinExistence type="predicted"/>
<dbReference type="OrthoDB" id="10338275at2759"/>
<dbReference type="InterPro" id="IPR000504">
    <property type="entry name" value="RRM_dom"/>
</dbReference>
<dbReference type="SMART" id="SM00360">
    <property type="entry name" value="RRM"/>
    <property type="match status" value="1"/>
</dbReference>
<dbReference type="InterPro" id="IPR035979">
    <property type="entry name" value="RBD_domain_sf"/>
</dbReference>
<sequence length="174" mass="20217">NNASTSSLNTHQTVVNKRNPIKQQNFNESKNSYKTLFVSGLKRSVSIRDIYSYFNGCIRVTIKPNRSVPHLKYAFVDYHTSEQAQHGLYQRVDRSLLGHECRVEYAICQPNISKNHQSIDNKKIVVTQIPENVSENDLRRLFRQCRILKYSPARFLHRPPTVTRTKCKDKILLG</sequence>
<dbReference type="Gene3D" id="3.30.70.330">
    <property type="match status" value="2"/>
</dbReference>
<accession>A0A815WTV7</accession>
<feature type="non-terminal residue" evidence="3">
    <location>
        <position position="174"/>
    </location>
</feature>
<dbReference type="Proteomes" id="UP000663852">
    <property type="component" value="Unassembled WGS sequence"/>
</dbReference>
<keyword evidence="1" id="KW-0694">RNA-binding</keyword>
<dbReference type="EMBL" id="CAJNOJ010001634">
    <property type="protein sequence ID" value="CAF1553607.1"/>
    <property type="molecule type" value="Genomic_DNA"/>
</dbReference>
<dbReference type="CDD" id="cd00590">
    <property type="entry name" value="RRM_SF"/>
    <property type="match status" value="1"/>
</dbReference>